<feature type="compositionally biased region" description="Low complexity" evidence="1">
    <location>
        <begin position="1"/>
        <end position="33"/>
    </location>
</feature>
<comment type="caution">
    <text evidence="2">The sequence shown here is derived from an EMBL/GenBank/DDBJ whole genome shotgun (WGS) entry which is preliminary data.</text>
</comment>
<gene>
    <name evidence="2" type="ORF">GCM10010492_43460</name>
</gene>
<evidence type="ECO:0000313" key="3">
    <source>
        <dbReference type="Proteomes" id="UP001500416"/>
    </source>
</evidence>
<proteinExistence type="predicted"/>
<sequence length="67" mass="6923">MSSTSKPSPRAASASAAEAVAPHTTRPAAAAARSTEPPINPSPTTHTSRTGLILPAHPDISRELRNR</sequence>
<name>A0ABP3DU21_9PSEU</name>
<keyword evidence="3" id="KW-1185">Reference proteome</keyword>
<evidence type="ECO:0000313" key="2">
    <source>
        <dbReference type="EMBL" id="GAA0239582.1"/>
    </source>
</evidence>
<reference evidence="3" key="1">
    <citation type="journal article" date="2019" name="Int. J. Syst. Evol. Microbiol.">
        <title>The Global Catalogue of Microorganisms (GCM) 10K type strain sequencing project: providing services to taxonomists for standard genome sequencing and annotation.</title>
        <authorList>
            <consortium name="The Broad Institute Genomics Platform"/>
            <consortium name="The Broad Institute Genome Sequencing Center for Infectious Disease"/>
            <person name="Wu L."/>
            <person name="Ma J."/>
        </authorList>
    </citation>
    <scope>NUCLEOTIDE SEQUENCE [LARGE SCALE GENOMIC DNA]</scope>
    <source>
        <strain evidence="3">JCM 3380</strain>
    </source>
</reference>
<accession>A0ABP3DU21</accession>
<organism evidence="2 3">
    <name type="scientific">Saccharothrix mutabilis subsp. mutabilis</name>
    <dbReference type="NCBI Taxonomy" id="66855"/>
    <lineage>
        <taxon>Bacteria</taxon>
        <taxon>Bacillati</taxon>
        <taxon>Actinomycetota</taxon>
        <taxon>Actinomycetes</taxon>
        <taxon>Pseudonocardiales</taxon>
        <taxon>Pseudonocardiaceae</taxon>
        <taxon>Saccharothrix</taxon>
    </lineage>
</organism>
<dbReference type="EMBL" id="BAAABU010000009">
    <property type="protein sequence ID" value="GAA0239582.1"/>
    <property type="molecule type" value="Genomic_DNA"/>
</dbReference>
<protein>
    <submittedName>
        <fullName evidence="2">Uncharacterized protein</fullName>
    </submittedName>
</protein>
<dbReference type="Proteomes" id="UP001500416">
    <property type="component" value="Unassembled WGS sequence"/>
</dbReference>
<evidence type="ECO:0000256" key="1">
    <source>
        <dbReference type="SAM" id="MobiDB-lite"/>
    </source>
</evidence>
<feature type="region of interest" description="Disordered" evidence="1">
    <location>
        <begin position="1"/>
        <end position="67"/>
    </location>
</feature>